<name>A0ABN1U7P3_9ACTN</name>
<dbReference type="RefSeq" id="WP_344627728.1">
    <property type="nucleotide sequence ID" value="NZ_BAAALD010000115.1"/>
</dbReference>
<dbReference type="SUPFAM" id="SSF52540">
    <property type="entry name" value="P-loop containing nucleoside triphosphate hydrolases"/>
    <property type="match status" value="1"/>
</dbReference>
<keyword evidence="3" id="KW-1185">Reference proteome</keyword>
<accession>A0ABN1U7P3</accession>
<protein>
    <submittedName>
        <fullName evidence="2">AAA family ATPase</fullName>
    </submittedName>
</protein>
<dbReference type="Gene3D" id="3.40.50.300">
    <property type="entry name" value="P-loop containing nucleotide triphosphate hydrolases"/>
    <property type="match status" value="1"/>
</dbReference>
<dbReference type="Proteomes" id="UP001499987">
    <property type="component" value="Unassembled WGS sequence"/>
</dbReference>
<comment type="caution">
    <text evidence="2">The sequence shown here is derived from an EMBL/GenBank/DDBJ whole genome shotgun (WGS) entry which is preliminary data.</text>
</comment>
<organism evidence="2 3">
    <name type="scientific">Kitasatospora arboriphila</name>
    <dbReference type="NCBI Taxonomy" id="258052"/>
    <lineage>
        <taxon>Bacteria</taxon>
        <taxon>Bacillati</taxon>
        <taxon>Actinomycetota</taxon>
        <taxon>Actinomycetes</taxon>
        <taxon>Kitasatosporales</taxon>
        <taxon>Streptomycetaceae</taxon>
        <taxon>Kitasatospora</taxon>
    </lineage>
</organism>
<evidence type="ECO:0000313" key="3">
    <source>
        <dbReference type="Proteomes" id="UP001499987"/>
    </source>
</evidence>
<feature type="region of interest" description="Disordered" evidence="1">
    <location>
        <begin position="1"/>
        <end position="32"/>
    </location>
</feature>
<proteinExistence type="predicted"/>
<feature type="compositionally biased region" description="Low complexity" evidence="1">
    <location>
        <begin position="7"/>
        <end position="25"/>
    </location>
</feature>
<gene>
    <name evidence="2" type="ORF">GCM10009663_69560</name>
</gene>
<evidence type="ECO:0000256" key="1">
    <source>
        <dbReference type="SAM" id="MobiDB-lite"/>
    </source>
</evidence>
<sequence length="217" mass="23791">MRETVSTGPAAGAGTEARTARTAPGVLRPAGLHDLRGRPVPGALHYPAEDVVVVSGLPGSGKSTLIRRCSRAPVVDSQHSRERYEERLPSLPYALYRPLVRLHHYRELHRALRSGGPLVVHDCGTMPWVRWWIARTAAAQGRRVHLLLLDASPEEAAQGQRERGRRVSAYAFARHRWATDRLHARLAAADGPLAGCTSTVLLDQTGALRLKDIDFAT</sequence>
<dbReference type="EMBL" id="BAAALD010000115">
    <property type="protein sequence ID" value="GAA1119798.1"/>
    <property type="molecule type" value="Genomic_DNA"/>
</dbReference>
<dbReference type="InterPro" id="IPR027417">
    <property type="entry name" value="P-loop_NTPase"/>
</dbReference>
<evidence type="ECO:0000313" key="2">
    <source>
        <dbReference type="EMBL" id="GAA1119798.1"/>
    </source>
</evidence>
<dbReference type="Pfam" id="PF13671">
    <property type="entry name" value="AAA_33"/>
    <property type="match status" value="1"/>
</dbReference>
<reference evidence="2 3" key="1">
    <citation type="journal article" date="2019" name="Int. J. Syst. Evol. Microbiol.">
        <title>The Global Catalogue of Microorganisms (GCM) 10K type strain sequencing project: providing services to taxonomists for standard genome sequencing and annotation.</title>
        <authorList>
            <consortium name="The Broad Institute Genomics Platform"/>
            <consortium name="The Broad Institute Genome Sequencing Center for Infectious Disease"/>
            <person name="Wu L."/>
            <person name="Ma J."/>
        </authorList>
    </citation>
    <scope>NUCLEOTIDE SEQUENCE [LARGE SCALE GENOMIC DNA]</scope>
    <source>
        <strain evidence="2 3">JCM 13002</strain>
    </source>
</reference>